<feature type="region of interest" description="Disordered" evidence="10">
    <location>
        <begin position="117"/>
        <end position="151"/>
    </location>
</feature>
<dbReference type="InterPro" id="IPR010054">
    <property type="entry name" value="Type2_sec_GspG"/>
</dbReference>
<evidence type="ECO:0000256" key="11">
    <source>
        <dbReference type="SAM" id="Phobius"/>
    </source>
</evidence>
<evidence type="ECO:0000256" key="6">
    <source>
        <dbReference type="ARBA" id="ARBA00022519"/>
    </source>
</evidence>
<comment type="similarity">
    <text evidence="2">Belongs to the GSP G family.</text>
</comment>
<comment type="subcellular location">
    <subcellularLocation>
        <location evidence="1">Cell inner membrane</location>
        <topology evidence="1">Single-pass membrane protein</topology>
    </subcellularLocation>
</comment>
<keyword evidence="8 11" id="KW-1133">Transmembrane helix</keyword>
<feature type="transmembrane region" description="Helical" evidence="11">
    <location>
        <begin position="12"/>
        <end position="35"/>
    </location>
</feature>
<dbReference type="NCBIfam" id="TIGR01710">
    <property type="entry name" value="typeII_sec_gspG"/>
    <property type="match status" value="1"/>
</dbReference>
<evidence type="ECO:0000256" key="10">
    <source>
        <dbReference type="SAM" id="MobiDB-lite"/>
    </source>
</evidence>
<keyword evidence="9 11" id="KW-0472">Membrane</keyword>
<feature type="domain" description="Type II secretion system protein GspG C-terminal" evidence="12">
    <location>
        <begin position="37"/>
        <end position="146"/>
    </location>
</feature>
<dbReference type="InterPro" id="IPR012902">
    <property type="entry name" value="N_methyl_site"/>
</dbReference>
<evidence type="ECO:0000256" key="2">
    <source>
        <dbReference type="ARBA" id="ARBA00009984"/>
    </source>
</evidence>
<dbReference type="InterPro" id="IPR000983">
    <property type="entry name" value="Bac_GSPG_pilin"/>
</dbReference>
<keyword evidence="4" id="KW-1003">Cell membrane</keyword>
<evidence type="ECO:0000256" key="1">
    <source>
        <dbReference type="ARBA" id="ARBA00004377"/>
    </source>
</evidence>
<sequence>MQRSRPVRRARRAGFTLLELLIVLAIIGVIAAMVVPRLLGQQKQANIKATQASIHGLEQALKLYAVDHDASFPDGNQEALQQLIAPTDRNGKAMEPYLEKLPLDAWGEPFYYEYPNSKSSVDKPAIWSSGPDRKNDNGSGDDINNWDDLDA</sequence>
<organism evidence="13 14">
    <name type="scientific">Maioricimonas rarisocia</name>
    <dbReference type="NCBI Taxonomy" id="2528026"/>
    <lineage>
        <taxon>Bacteria</taxon>
        <taxon>Pseudomonadati</taxon>
        <taxon>Planctomycetota</taxon>
        <taxon>Planctomycetia</taxon>
        <taxon>Planctomycetales</taxon>
        <taxon>Planctomycetaceae</taxon>
        <taxon>Maioricimonas</taxon>
    </lineage>
</organism>
<dbReference type="AlphaFoldDB" id="A0A517Z5J2"/>
<reference evidence="13 14" key="1">
    <citation type="submission" date="2019-02" db="EMBL/GenBank/DDBJ databases">
        <title>Deep-cultivation of Planctomycetes and their phenomic and genomic characterization uncovers novel biology.</title>
        <authorList>
            <person name="Wiegand S."/>
            <person name="Jogler M."/>
            <person name="Boedeker C."/>
            <person name="Pinto D."/>
            <person name="Vollmers J."/>
            <person name="Rivas-Marin E."/>
            <person name="Kohn T."/>
            <person name="Peeters S.H."/>
            <person name="Heuer A."/>
            <person name="Rast P."/>
            <person name="Oberbeckmann S."/>
            <person name="Bunk B."/>
            <person name="Jeske O."/>
            <person name="Meyerdierks A."/>
            <person name="Storesund J.E."/>
            <person name="Kallscheuer N."/>
            <person name="Luecker S."/>
            <person name="Lage O.M."/>
            <person name="Pohl T."/>
            <person name="Merkel B.J."/>
            <person name="Hornburger P."/>
            <person name="Mueller R.-W."/>
            <person name="Bruemmer F."/>
            <person name="Labrenz M."/>
            <person name="Spormann A.M."/>
            <person name="Op den Camp H."/>
            <person name="Overmann J."/>
            <person name="Amann R."/>
            <person name="Jetten M.S.M."/>
            <person name="Mascher T."/>
            <person name="Medema M.H."/>
            <person name="Devos D.P."/>
            <person name="Kaster A.-K."/>
            <person name="Ovreas L."/>
            <person name="Rohde M."/>
            <person name="Galperin M.Y."/>
            <person name="Jogler C."/>
        </authorList>
    </citation>
    <scope>NUCLEOTIDE SEQUENCE [LARGE SCALE GENOMIC DNA]</scope>
    <source>
        <strain evidence="13 14">Mal4</strain>
    </source>
</reference>
<keyword evidence="14" id="KW-1185">Reference proteome</keyword>
<evidence type="ECO:0000256" key="5">
    <source>
        <dbReference type="ARBA" id="ARBA00022481"/>
    </source>
</evidence>
<dbReference type="PANTHER" id="PTHR30093">
    <property type="entry name" value="GENERAL SECRETION PATHWAY PROTEIN G"/>
    <property type="match status" value="1"/>
</dbReference>
<evidence type="ECO:0000259" key="12">
    <source>
        <dbReference type="Pfam" id="PF08334"/>
    </source>
</evidence>
<dbReference type="PANTHER" id="PTHR30093:SF44">
    <property type="entry name" value="TYPE II SECRETION SYSTEM CORE PROTEIN G"/>
    <property type="match status" value="1"/>
</dbReference>
<accession>A0A517Z5J2</accession>
<dbReference type="Pfam" id="PF08334">
    <property type="entry name" value="T2SSG"/>
    <property type="match status" value="1"/>
</dbReference>
<protein>
    <recommendedName>
        <fullName evidence="3">Type II secretion system core protein G</fullName>
    </recommendedName>
</protein>
<dbReference type="PRINTS" id="PR00813">
    <property type="entry name" value="BCTERIALGSPG"/>
</dbReference>
<keyword evidence="7 11" id="KW-0812">Transmembrane</keyword>
<dbReference type="InterPro" id="IPR045584">
    <property type="entry name" value="Pilin-like"/>
</dbReference>
<evidence type="ECO:0000313" key="13">
    <source>
        <dbReference type="EMBL" id="QDU37746.1"/>
    </source>
</evidence>
<dbReference type="PROSITE" id="PS00409">
    <property type="entry name" value="PROKAR_NTER_METHYL"/>
    <property type="match status" value="1"/>
</dbReference>
<dbReference type="InterPro" id="IPR013545">
    <property type="entry name" value="T2SS_protein-GspG_C"/>
</dbReference>
<keyword evidence="5" id="KW-0488">Methylation</keyword>
<dbReference type="OrthoDB" id="9795612at2"/>
<dbReference type="Gene3D" id="3.30.700.10">
    <property type="entry name" value="Glycoprotein, Type 4 Pilin"/>
    <property type="match status" value="1"/>
</dbReference>
<name>A0A517Z5J2_9PLAN</name>
<evidence type="ECO:0000256" key="8">
    <source>
        <dbReference type="ARBA" id="ARBA00022989"/>
    </source>
</evidence>
<dbReference type="GO" id="GO:0015628">
    <property type="term" value="P:protein secretion by the type II secretion system"/>
    <property type="evidence" value="ECO:0007669"/>
    <property type="project" value="InterPro"/>
</dbReference>
<proteinExistence type="inferred from homology"/>
<evidence type="ECO:0000256" key="3">
    <source>
        <dbReference type="ARBA" id="ARBA00020042"/>
    </source>
</evidence>
<dbReference type="RefSeq" id="WP_145368788.1">
    <property type="nucleotide sequence ID" value="NZ_CP036275.1"/>
</dbReference>
<dbReference type="Proteomes" id="UP000320496">
    <property type="component" value="Chromosome"/>
</dbReference>
<dbReference type="NCBIfam" id="TIGR02532">
    <property type="entry name" value="IV_pilin_GFxxxE"/>
    <property type="match status" value="1"/>
</dbReference>
<keyword evidence="6" id="KW-0997">Cell inner membrane</keyword>
<dbReference type="KEGG" id="mri:Mal4_20630"/>
<dbReference type="GO" id="GO:0005886">
    <property type="term" value="C:plasma membrane"/>
    <property type="evidence" value="ECO:0007669"/>
    <property type="project" value="UniProtKB-SubCell"/>
</dbReference>
<dbReference type="SUPFAM" id="SSF54523">
    <property type="entry name" value="Pili subunits"/>
    <property type="match status" value="1"/>
</dbReference>
<dbReference type="GO" id="GO:0015627">
    <property type="term" value="C:type II protein secretion system complex"/>
    <property type="evidence" value="ECO:0007669"/>
    <property type="project" value="InterPro"/>
</dbReference>
<evidence type="ECO:0000256" key="9">
    <source>
        <dbReference type="ARBA" id="ARBA00023136"/>
    </source>
</evidence>
<evidence type="ECO:0000256" key="4">
    <source>
        <dbReference type="ARBA" id="ARBA00022475"/>
    </source>
</evidence>
<evidence type="ECO:0000256" key="7">
    <source>
        <dbReference type="ARBA" id="ARBA00022692"/>
    </source>
</evidence>
<gene>
    <name evidence="13" type="primary">xcpT_24</name>
    <name evidence="13" type="ORF">Mal4_20630</name>
</gene>
<dbReference type="EMBL" id="CP036275">
    <property type="protein sequence ID" value="QDU37746.1"/>
    <property type="molecule type" value="Genomic_DNA"/>
</dbReference>
<dbReference type="Pfam" id="PF07963">
    <property type="entry name" value="N_methyl"/>
    <property type="match status" value="1"/>
</dbReference>
<evidence type="ECO:0000313" key="14">
    <source>
        <dbReference type="Proteomes" id="UP000320496"/>
    </source>
</evidence>